<dbReference type="EMBL" id="JAEMWV010000004">
    <property type="protein sequence ID" value="MBN8251833.1"/>
    <property type="molecule type" value="Genomic_DNA"/>
</dbReference>
<proteinExistence type="predicted"/>
<protein>
    <submittedName>
        <fullName evidence="1">DUF4867 family protein</fullName>
    </submittedName>
</protein>
<accession>A0A8I1MFS6</accession>
<dbReference type="AlphaFoldDB" id="A0A8I1MFS6"/>
<name>A0A8I1MFS6_9BACI</name>
<dbReference type="Pfam" id="PF16161">
    <property type="entry name" value="DUF4867"/>
    <property type="match status" value="1"/>
</dbReference>
<reference evidence="1" key="1">
    <citation type="submission" date="2020-12" db="EMBL/GenBank/DDBJ databases">
        <title>PHA producing bacteria isolated from mangrove.</title>
        <authorList>
            <person name="Zheng W."/>
            <person name="Yu S."/>
            <person name="Huang Y."/>
        </authorList>
    </citation>
    <scope>NUCLEOTIDE SEQUENCE</scope>
    <source>
        <strain evidence="1">GN22-4</strain>
    </source>
</reference>
<dbReference type="RefSeq" id="WP_206782530.1">
    <property type="nucleotide sequence ID" value="NZ_JAEMWV010000004.1"/>
</dbReference>
<evidence type="ECO:0000313" key="1">
    <source>
        <dbReference type="EMBL" id="MBN8251833.1"/>
    </source>
</evidence>
<evidence type="ECO:0000313" key="2">
    <source>
        <dbReference type="Proteomes" id="UP000664578"/>
    </source>
</evidence>
<gene>
    <name evidence="1" type="ORF">JF537_09590</name>
</gene>
<sequence>MSKFEKLKSLNPHLSFYHVEEKQFELYGKIITDYNFDEIKAYMEEIQIPSEGNIYVASDSKMEKKLVKKQIEATSYGQMPIQIGYCNGLNTFLNGLEYHQGNEINFAVTDMVLLLGKVQDISERMYDSKNVDAFFIPEGTALELYGTTLHFAPCTVTDEGFKTIVILPKGTNEPLSNENEVDSKSDQLLFMKNKWLLAHPNRKMLIDKGAHPGIKGDNIQVNH</sequence>
<dbReference type="InterPro" id="IPR032358">
    <property type="entry name" value="DUF4867"/>
</dbReference>
<dbReference type="Proteomes" id="UP000664578">
    <property type="component" value="Unassembled WGS sequence"/>
</dbReference>
<organism evidence="1 2">
    <name type="scientific">Priestia flexa</name>
    <dbReference type="NCBI Taxonomy" id="86664"/>
    <lineage>
        <taxon>Bacteria</taxon>
        <taxon>Bacillati</taxon>
        <taxon>Bacillota</taxon>
        <taxon>Bacilli</taxon>
        <taxon>Bacillales</taxon>
        <taxon>Bacillaceae</taxon>
        <taxon>Priestia</taxon>
    </lineage>
</organism>
<comment type="caution">
    <text evidence="1">The sequence shown here is derived from an EMBL/GenBank/DDBJ whole genome shotgun (WGS) entry which is preliminary data.</text>
</comment>